<feature type="domain" description="CCHC-type" evidence="3">
    <location>
        <begin position="625"/>
        <end position="640"/>
    </location>
</feature>
<feature type="region of interest" description="Disordered" evidence="2">
    <location>
        <begin position="135"/>
        <end position="161"/>
    </location>
</feature>
<feature type="compositionally biased region" description="Basic and acidic residues" evidence="2">
    <location>
        <begin position="215"/>
        <end position="227"/>
    </location>
</feature>
<evidence type="ECO:0000313" key="4">
    <source>
        <dbReference type="Proteomes" id="UP001652622"/>
    </source>
</evidence>
<evidence type="ECO:0000313" key="6">
    <source>
        <dbReference type="RefSeq" id="XP_034267928.1"/>
    </source>
</evidence>
<dbReference type="PROSITE" id="PS50158">
    <property type="entry name" value="ZF_CCHC"/>
    <property type="match status" value="1"/>
</dbReference>
<feature type="compositionally biased region" description="Basic and acidic residues" evidence="2">
    <location>
        <begin position="666"/>
        <end position="677"/>
    </location>
</feature>
<dbReference type="GO" id="GO:0008270">
    <property type="term" value="F:zinc ion binding"/>
    <property type="evidence" value="ECO:0007669"/>
    <property type="project" value="UniProtKB-KW"/>
</dbReference>
<feature type="region of interest" description="Disordered" evidence="2">
    <location>
        <begin position="630"/>
        <end position="719"/>
    </location>
</feature>
<feature type="region of interest" description="Disordered" evidence="2">
    <location>
        <begin position="186"/>
        <end position="279"/>
    </location>
</feature>
<feature type="compositionally biased region" description="Basic residues" evidence="2">
    <location>
        <begin position="632"/>
        <end position="645"/>
    </location>
</feature>
<dbReference type="InterPro" id="IPR001878">
    <property type="entry name" value="Znf_CCHC"/>
</dbReference>
<feature type="region of interest" description="Disordered" evidence="2">
    <location>
        <begin position="23"/>
        <end position="45"/>
    </location>
</feature>
<keyword evidence="4" id="KW-1185">Reference proteome</keyword>
<feature type="compositionally biased region" description="Polar residues" evidence="2">
    <location>
        <begin position="230"/>
        <end position="241"/>
    </location>
</feature>
<evidence type="ECO:0000259" key="3">
    <source>
        <dbReference type="PROSITE" id="PS50158"/>
    </source>
</evidence>
<dbReference type="AlphaFoldDB" id="A0A6P9B9G0"/>
<gene>
    <name evidence="5 6" type="primary">LOC117662578</name>
</gene>
<feature type="compositionally biased region" description="Polar residues" evidence="2">
    <location>
        <begin position="152"/>
        <end position="161"/>
    </location>
</feature>
<keyword evidence="1" id="KW-0862">Zinc</keyword>
<dbReference type="RefSeq" id="XP_034267928.1">
    <property type="nucleotide sequence ID" value="XM_034412037.1"/>
</dbReference>
<organism evidence="4 5">
    <name type="scientific">Pantherophis guttatus</name>
    <name type="common">Corn snake</name>
    <name type="synonym">Elaphe guttata</name>
    <dbReference type="NCBI Taxonomy" id="94885"/>
    <lineage>
        <taxon>Eukaryota</taxon>
        <taxon>Metazoa</taxon>
        <taxon>Chordata</taxon>
        <taxon>Craniata</taxon>
        <taxon>Vertebrata</taxon>
        <taxon>Euteleostomi</taxon>
        <taxon>Lepidosauria</taxon>
        <taxon>Squamata</taxon>
        <taxon>Bifurcata</taxon>
        <taxon>Unidentata</taxon>
        <taxon>Episquamata</taxon>
        <taxon>Toxicofera</taxon>
        <taxon>Serpentes</taxon>
        <taxon>Colubroidea</taxon>
        <taxon>Colubridae</taxon>
        <taxon>Colubrinae</taxon>
        <taxon>Pantherophis</taxon>
    </lineage>
</organism>
<evidence type="ECO:0000313" key="5">
    <source>
        <dbReference type="RefSeq" id="XP_034267927.1"/>
    </source>
</evidence>
<name>A0A6P9B9G0_PANGU</name>
<protein>
    <submittedName>
        <fullName evidence="5 6">Uncharacterized protein LOC117662578</fullName>
    </submittedName>
</protein>
<proteinExistence type="predicted"/>
<sequence length="719" mass="81644">MTEPNAYSEKINRVNTRAFTREMAAQLTPKGATTRATSTENEQDRGDELRLSILRLIEASASEECLIANLQNLVSQGTTIEAPAMIQEITTSVKDRLPQSDDPEQAESVPALFLRRPSWNGQQPIESRNSNLTTRITQNPKTNRGHPENNYEKQIQGNRSSPTEFEIEKAIETLVAAFGSAFKPPAQITNYKRNPESQKHTRMTAGNETPTPSLPREEIHYREEKKTPTAYKSTTRQDSNSPPLLLPDRDPRKENQISNSPILRPPPGFSAHPGASIRGPGFAAAAETLSSDGPHSTTAMPPRLLPIFTGDPAAQQQLPASSVESRCARGESNIPLTGLRLGLGAAAASSSPDDFQREMSFAHAQSSPAKREEKKMTDRVFCIHLSIPLPYREFTHILGHGQLPSESNYSNNFGTLPINFPKLQIDGENLLEWSQQLQLIFMRENVLFLISEPPKKPWSFEIDCLHRKAFCLLLTSIPPLMYPTIGNNLTVYEVMQKIYSLFYSQSRATTTRISRQFHSARLRPGVPMSEHILKLNATRAELLQRGEIITEESMMSIIINSLDSSWDNFVTQLDSLTMEQISLSTLTNHLIAEDNLRRDRRLSRREPRPVKRVELQDRIRNTQECFSCGSRNHLKRNCPRNHRNKGYTDRRERPEPGRRHQGGRSPDNRTFRERERGCSPSTRRNNEHRDSSRDRHTESMYGFKHEDTNTRQRTRMDLI</sequence>
<keyword evidence="1" id="KW-0863">Zinc-finger</keyword>
<dbReference type="RefSeq" id="XP_034267927.1">
    <property type="nucleotide sequence ID" value="XM_034412036.1"/>
</dbReference>
<dbReference type="Pfam" id="PF14223">
    <property type="entry name" value="Retrotran_gag_2"/>
    <property type="match status" value="1"/>
</dbReference>
<dbReference type="GeneID" id="117662578"/>
<accession>A0A6P9B9G0</accession>
<keyword evidence="1" id="KW-0479">Metal-binding</keyword>
<evidence type="ECO:0000256" key="2">
    <source>
        <dbReference type="SAM" id="MobiDB-lite"/>
    </source>
</evidence>
<feature type="compositionally biased region" description="Basic and acidic residues" evidence="2">
    <location>
        <begin position="684"/>
        <end position="719"/>
    </location>
</feature>
<dbReference type="GO" id="GO:0003676">
    <property type="term" value="F:nucleic acid binding"/>
    <property type="evidence" value="ECO:0007669"/>
    <property type="project" value="InterPro"/>
</dbReference>
<feature type="compositionally biased region" description="Basic and acidic residues" evidence="2">
    <location>
        <begin position="646"/>
        <end position="658"/>
    </location>
</feature>
<reference evidence="5 6" key="1">
    <citation type="submission" date="2025-04" db="UniProtKB">
        <authorList>
            <consortium name="RefSeq"/>
        </authorList>
    </citation>
    <scope>IDENTIFICATION</scope>
    <source>
        <tissue evidence="5 6">Blood</tissue>
    </source>
</reference>
<dbReference type="KEGG" id="pgut:117662578"/>
<evidence type="ECO:0000256" key="1">
    <source>
        <dbReference type="PROSITE-ProRule" id="PRU00047"/>
    </source>
</evidence>
<dbReference type="Proteomes" id="UP001652622">
    <property type="component" value="Unplaced"/>
</dbReference>